<protein>
    <submittedName>
        <fullName evidence="11">ATP-binding cassette subfamily C protein CydD</fullName>
    </submittedName>
</protein>
<evidence type="ECO:0000256" key="3">
    <source>
        <dbReference type="ARBA" id="ARBA00022741"/>
    </source>
</evidence>
<keyword evidence="3" id="KW-0547">Nucleotide-binding</keyword>
<gene>
    <name evidence="11" type="ORF">C8P66_101156</name>
</gene>
<dbReference type="GO" id="GO:0005524">
    <property type="term" value="F:ATP binding"/>
    <property type="evidence" value="ECO:0007669"/>
    <property type="project" value="UniProtKB-KW"/>
</dbReference>
<dbReference type="InterPro" id="IPR027417">
    <property type="entry name" value="P-loop_NTPase"/>
</dbReference>
<name>A0A2W7IT16_9PROT</name>
<dbReference type="GO" id="GO:0042883">
    <property type="term" value="P:cysteine transport"/>
    <property type="evidence" value="ECO:0007669"/>
    <property type="project" value="InterPro"/>
</dbReference>
<evidence type="ECO:0000256" key="4">
    <source>
        <dbReference type="ARBA" id="ARBA00022840"/>
    </source>
</evidence>
<dbReference type="PANTHER" id="PTHR24221:SF590">
    <property type="entry name" value="COMPONENT LINKED WITH THE ASSEMBLY OF CYTOCHROME' TRANSPORT TRANSMEMBRANE ATP-BINDING PROTEIN ABC TRANSPORTER CYDD-RELATED"/>
    <property type="match status" value="1"/>
</dbReference>
<dbReference type="Pfam" id="PF00005">
    <property type="entry name" value="ABC_tran"/>
    <property type="match status" value="1"/>
</dbReference>
<dbReference type="GO" id="GO:0016887">
    <property type="term" value="F:ATP hydrolysis activity"/>
    <property type="evidence" value="ECO:0007669"/>
    <property type="project" value="InterPro"/>
</dbReference>
<dbReference type="InterPro" id="IPR003593">
    <property type="entry name" value="AAA+_ATPase"/>
</dbReference>
<feature type="domain" description="ABC transporter" evidence="9">
    <location>
        <begin position="348"/>
        <end position="568"/>
    </location>
</feature>
<dbReference type="Proteomes" id="UP000249688">
    <property type="component" value="Unassembled WGS sequence"/>
</dbReference>
<dbReference type="InterPro" id="IPR003439">
    <property type="entry name" value="ABC_transporter-like_ATP-bd"/>
</dbReference>
<dbReference type="InterPro" id="IPR011527">
    <property type="entry name" value="ABC1_TM_dom"/>
</dbReference>
<proteinExistence type="predicted"/>
<dbReference type="CDD" id="cd03228">
    <property type="entry name" value="ABCC_MRP_Like"/>
    <property type="match status" value="1"/>
</dbReference>
<dbReference type="AlphaFoldDB" id="A0A2W7IT16"/>
<keyword evidence="5 8" id="KW-1133">Transmembrane helix</keyword>
<keyword evidence="4 11" id="KW-0067">ATP-binding</keyword>
<feature type="transmembrane region" description="Helical" evidence="8">
    <location>
        <begin position="149"/>
        <end position="170"/>
    </location>
</feature>
<dbReference type="PROSITE" id="PS50929">
    <property type="entry name" value="ABC_TM1F"/>
    <property type="match status" value="1"/>
</dbReference>
<evidence type="ECO:0000313" key="11">
    <source>
        <dbReference type="EMBL" id="PZW50941.1"/>
    </source>
</evidence>
<evidence type="ECO:0000256" key="2">
    <source>
        <dbReference type="ARBA" id="ARBA00022692"/>
    </source>
</evidence>
<dbReference type="InterPro" id="IPR017871">
    <property type="entry name" value="ABC_transporter-like_CS"/>
</dbReference>
<evidence type="ECO:0000259" key="9">
    <source>
        <dbReference type="PROSITE" id="PS50893"/>
    </source>
</evidence>
<dbReference type="InterPro" id="IPR039421">
    <property type="entry name" value="Type_1_exporter"/>
</dbReference>
<feature type="transmembrane region" description="Helical" evidence="8">
    <location>
        <begin position="176"/>
        <end position="199"/>
    </location>
</feature>
<feature type="transmembrane region" description="Helical" evidence="8">
    <location>
        <begin position="254"/>
        <end position="276"/>
    </location>
</feature>
<dbReference type="InterPro" id="IPR014216">
    <property type="entry name" value="ABC_transptr_CydD"/>
</dbReference>
<feature type="region of interest" description="Disordered" evidence="7">
    <location>
        <begin position="1"/>
        <end position="21"/>
    </location>
</feature>
<dbReference type="Gene3D" id="1.20.1560.10">
    <property type="entry name" value="ABC transporter type 1, transmembrane domain"/>
    <property type="match status" value="1"/>
</dbReference>
<feature type="transmembrane region" description="Helical" evidence="8">
    <location>
        <begin position="40"/>
        <end position="68"/>
    </location>
</feature>
<evidence type="ECO:0000256" key="1">
    <source>
        <dbReference type="ARBA" id="ARBA00004651"/>
    </source>
</evidence>
<dbReference type="SUPFAM" id="SSF90123">
    <property type="entry name" value="ABC transporter transmembrane region"/>
    <property type="match status" value="1"/>
</dbReference>
<feature type="domain" description="ABC transmembrane type-1" evidence="10">
    <location>
        <begin position="40"/>
        <end position="317"/>
    </location>
</feature>
<dbReference type="SUPFAM" id="SSF52540">
    <property type="entry name" value="P-loop containing nucleoside triphosphate hydrolases"/>
    <property type="match status" value="1"/>
</dbReference>
<dbReference type="PROSITE" id="PS00211">
    <property type="entry name" value="ABC_TRANSPORTER_1"/>
    <property type="match status" value="1"/>
</dbReference>
<accession>A0A2W7IT16</accession>
<dbReference type="InterPro" id="IPR036640">
    <property type="entry name" value="ABC1_TM_sf"/>
</dbReference>
<evidence type="ECO:0000256" key="5">
    <source>
        <dbReference type="ARBA" id="ARBA00022989"/>
    </source>
</evidence>
<comment type="caution">
    <text evidence="11">The sequence shown here is derived from an EMBL/GenBank/DDBJ whole genome shotgun (WGS) entry which is preliminary data.</text>
</comment>
<organism evidence="11 12">
    <name type="scientific">Humitalea rosea</name>
    <dbReference type="NCBI Taxonomy" id="990373"/>
    <lineage>
        <taxon>Bacteria</taxon>
        <taxon>Pseudomonadati</taxon>
        <taxon>Pseudomonadota</taxon>
        <taxon>Alphaproteobacteria</taxon>
        <taxon>Acetobacterales</taxon>
        <taxon>Roseomonadaceae</taxon>
        <taxon>Humitalea</taxon>
    </lineage>
</organism>
<evidence type="ECO:0000256" key="6">
    <source>
        <dbReference type="ARBA" id="ARBA00023136"/>
    </source>
</evidence>
<dbReference type="SMART" id="SM00382">
    <property type="entry name" value="AAA"/>
    <property type="match status" value="1"/>
</dbReference>
<dbReference type="GO" id="GO:0005886">
    <property type="term" value="C:plasma membrane"/>
    <property type="evidence" value="ECO:0007669"/>
    <property type="project" value="UniProtKB-SubCell"/>
</dbReference>
<comment type="subcellular location">
    <subcellularLocation>
        <location evidence="1">Cell membrane</location>
        <topology evidence="1">Multi-pass membrane protein</topology>
    </subcellularLocation>
</comment>
<dbReference type="GO" id="GO:0140359">
    <property type="term" value="F:ABC-type transporter activity"/>
    <property type="evidence" value="ECO:0007669"/>
    <property type="project" value="InterPro"/>
</dbReference>
<feature type="transmembrane region" description="Helical" evidence="8">
    <location>
        <begin position="288"/>
        <end position="308"/>
    </location>
</feature>
<dbReference type="Gene3D" id="3.40.50.300">
    <property type="entry name" value="P-loop containing nucleotide triphosphate hydrolases"/>
    <property type="match status" value="1"/>
</dbReference>
<dbReference type="OrthoDB" id="5288404at2"/>
<keyword evidence="2 8" id="KW-0812">Transmembrane</keyword>
<evidence type="ECO:0000259" key="10">
    <source>
        <dbReference type="PROSITE" id="PS50929"/>
    </source>
</evidence>
<sequence length="568" mass="58999">MNQALTERPAKPARRRRSGANAARGLLAATARGQRRTLSLAVALGTCGILVALAQALLTARLLAALLGHGAAEWGDLAAIAALVLVQAGLAIAQDRMQTAAGAAARAGLRGRAMAALFAAGPADSRQIGEKASLVIDRIEALDGHFARWLPAAALAILGPLLAVALATWADPLSGLILAVAVLLVPVAMAFTGIGAAVASRRQFAALEALSGRFLDRMRGLPAIVLFRREAAEAGAMAEAADDLRRRTMKVLRVAFLSATALEALFAAALACMAFRHAALLTGGHPDPVAAILCLLLVPVAFAPLRAFSAAYHERSAAEGAATALAPLLATPETHGLLLEEIPPSVVVTFDRVGLRHDPGLPPALEDISFRVLPGESLVLVGPSGAGKSSILRLLMGFSAPSSGRIALNGREAAALRPAEVRRLSAWVGQRAHLFRATIAENIALARPGATRAAVEAAARDARVIDFAKGLPRGLDTMVGEGGFGLSGGQAQRVAIARAFLRDAPLLLLDEPTAHLDPGTEAEVLDSLRRLAAGRTTVMATHSPAVAARFGRVMRLEEGRFVEQAKWA</sequence>
<keyword evidence="6 8" id="KW-0472">Membrane</keyword>
<dbReference type="RefSeq" id="WP_111396224.1">
    <property type="nucleotide sequence ID" value="NZ_QKYU01000001.1"/>
</dbReference>
<dbReference type="EMBL" id="QKYU01000001">
    <property type="protein sequence ID" value="PZW50941.1"/>
    <property type="molecule type" value="Genomic_DNA"/>
</dbReference>
<dbReference type="Pfam" id="PF00664">
    <property type="entry name" value="ABC_membrane"/>
    <property type="match status" value="1"/>
</dbReference>
<dbReference type="PROSITE" id="PS50893">
    <property type="entry name" value="ABC_TRANSPORTER_2"/>
    <property type="match status" value="1"/>
</dbReference>
<evidence type="ECO:0000313" key="12">
    <source>
        <dbReference type="Proteomes" id="UP000249688"/>
    </source>
</evidence>
<dbReference type="PANTHER" id="PTHR24221">
    <property type="entry name" value="ATP-BINDING CASSETTE SUB-FAMILY B"/>
    <property type="match status" value="1"/>
</dbReference>
<dbReference type="NCBIfam" id="TIGR02857">
    <property type="entry name" value="CydD"/>
    <property type="match status" value="1"/>
</dbReference>
<evidence type="ECO:0000256" key="7">
    <source>
        <dbReference type="SAM" id="MobiDB-lite"/>
    </source>
</evidence>
<reference evidence="11 12" key="1">
    <citation type="submission" date="2018-06" db="EMBL/GenBank/DDBJ databases">
        <title>Genomic Encyclopedia of Archaeal and Bacterial Type Strains, Phase II (KMG-II): from individual species to whole genera.</title>
        <authorList>
            <person name="Goeker M."/>
        </authorList>
    </citation>
    <scope>NUCLEOTIDE SEQUENCE [LARGE SCALE GENOMIC DNA]</scope>
    <source>
        <strain evidence="11 12">DSM 24525</strain>
    </source>
</reference>
<evidence type="ECO:0000256" key="8">
    <source>
        <dbReference type="SAM" id="Phobius"/>
    </source>
</evidence>
<feature type="transmembrane region" description="Helical" evidence="8">
    <location>
        <begin position="74"/>
        <end position="93"/>
    </location>
</feature>
<keyword evidence="12" id="KW-1185">Reference proteome</keyword>